<reference evidence="3 4" key="1">
    <citation type="submission" date="2018-08" db="EMBL/GenBank/DDBJ databases">
        <title>Recombination of ecologically and evolutionarily significant loci maintains genetic cohesion in the Pseudomonas syringae species complex.</title>
        <authorList>
            <person name="Dillon M."/>
            <person name="Thakur S."/>
            <person name="Almeida R.N.D."/>
            <person name="Weir B.S."/>
            <person name="Guttman D.S."/>
        </authorList>
    </citation>
    <scope>NUCLEOTIDE SEQUENCE [LARGE SCALE GENOMIC DNA]</scope>
    <source>
        <strain evidence="3 4">ICMP 3946</strain>
    </source>
</reference>
<feature type="compositionally biased region" description="Low complexity" evidence="1">
    <location>
        <begin position="1293"/>
        <end position="1302"/>
    </location>
</feature>
<feature type="region of interest" description="Disordered" evidence="1">
    <location>
        <begin position="1282"/>
        <end position="1302"/>
    </location>
</feature>
<evidence type="ECO:0000313" key="3">
    <source>
        <dbReference type="EMBL" id="RML29349.1"/>
    </source>
</evidence>
<feature type="domain" description="Dermonecrotic toxin N-terminal" evidence="2">
    <location>
        <begin position="735"/>
        <end position="943"/>
    </location>
</feature>
<comment type="caution">
    <text evidence="3">The sequence shown here is derived from an EMBL/GenBank/DDBJ whole genome shotgun (WGS) entry which is preliminary data.</text>
</comment>
<name>A0AB74ACZ4_PSESX</name>
<dbReference type="SUPFAM" id="SSF159501">
    <property type="entry name" value="EreA/ChaN-like"/>
    <property type="match status" value="2"/>
</dbReference>
<dbReference type="InterPro" id="IPR046673">
    <property type="entry name" value="ToxA_N"/>
</dbReference>
<dbReference type="Pfam" id="PF20178">
    <property type="entry name" value="ToxA_N"/>
    <property type="match status" value="2"/>
</dbReference>
<accession>A0AB74ACZ4</accession>
<feature type="domain" description="Dermonecrotic toxin N-terminal" evidence="2">
    <location>
        <begin position="372"/>
        <end position="597"/>
    </location>
</feature>
<protein>
    <submittedName>
        <fullName evidence="3">Type III effector HopAC1</fullName>
    </submittedName>
</protein>
<dbReference type="Proteomes" id="UP000267978">
    <property type="component" value="Unassembled WGS sequence"/>
</dbReference>
<evidence type="ECO:0000313" key="4">
    <source>
        <dbReference type="Proteomes" id="UP000267978"/>
    </source>
</evidence>
<feature type="region of interest" description="Disordered" evidence="1">
    <location>
        <begin position="1"/>
        <end position="22"/>
    </location>
</feature>
<dbReference type="CDD" id="cd14729">
    <property type="entry name" value="RtxA-like"/>
    <property type="match status" value="2"/>
</dbReference>
<evidence type="ECO:0000259" key="2">
    <source>
        <dbReference type="Pfam" id="PF20178"/>
    </source>
</evidence>
<organism evidence="3 4">
    <name type="scientific">Pseudomonas syringae pv. lapsa</name>
    <dbReference type="NCBI Taxonomy" id="199201"/>
    <lineage>
        <taxon>Bacteria</taxon>
        <taxon>Pseudomonadati</taxon>
        <taxon>Pseudomonadota</taxon>
        <taxon>Gammaproteobacteria</taxon>
        <taxon>Pseudomonadales</taxon>
        <taxon>Pseudomonadaceae</taxon>
        <taxon>Pseudomonas</taxon>
        <taxon>Pseudomonas syringae</taxon>
    </lineage>
</organism>
<evidence type="ECO:0000256" key="1">
    <source>
        <dbReference type="SAM" id="MobiDB-lite"/>
    </source>
</evidence>
<feature type="compositionally biased region" description="Polar residues" evidence="1">
    <location>
        <begin position="1"/>
        <end position="17"/>
    </location>
</feature>
<gene>
    <name evidence="3" type="ORF">ALQ98_05260</name>
</gene>
<dbReference type="EMBL" id="RBNO01000004">
    <property type="protein sequence ID" value="RML29349.1"/>
    <property type="molecule type" value="Genomic_DNA"/>
</dbReference>
<dbReference type="Gene3D" id="3.40.50.11550">
    <property type="match status" value="2"/>
</dbReference>
<sequence>MEAFSRSPQGRRSNLSAWRNGKPVMTHTPLSLDFTLSTPSPVPMTPGDTWPDASAALKRLDELRTLLARELNALPQAGEALLSALTGADVSERELEIFSLLQQIDDYWTDPGETGESRRDRLVPALQRAMLDEARIRVHERDLDSGYLACLPESPEQAQGPALACSTLWVQLHDDEQIEMAGVLVISQDQGRTLLMLPGLGITGFATQAMLLETLAQWLNTPTLRDTLLGNAQRQHQERLAEIVQDADLYLEPFTAADVQLQPVTTAPFKHAFDRLLNKQRNDIRYACEQPGTADRLKRQSLIQQAIDMPGLFGPAAMLELRELSNRRRQYQRNLPEWMKIASAADLQTYALHLQRYDAAHAAMLSVLGGAASPEQFADMQLRTRLANDLGEDLDPRALTIDTRRTLPATSETYRVTLPLTKLALYGLHPGDETAGSDFLDQTLITLDGQPLDAAYSALTPAYLAGVIDELNLRAVFATFQREAYQQEHNQQMLRALARTRLTTLGWAAKMQGHIQPEDFAIVAALTSTPVSAPDPKMRVQQIKLNDRNVMVRLLVFRKQDAQGQTQRLIMFTSEAPGQQYFKAFDTQTQLLHEVIGWTASPTMTTWLLDQVEVTARPELDAQLTALREKPQPAKEFLQFIDHPDCETALRSFTDEQTRILISEQARHTPDWYLRASRAQRRELLAVEHAIEGALGNYQAQPHTRVQSFQDYVHQRASQQIGKLLGVPAGTVDPDLIVITSERETLTYTDMLLKGYNDSIDPLRTSAATDARFSGPEGIDLSALSPAAVAGSVRGQWLADEYIALIRNTLLNSENDGYAYRRQYSVMITQLQMKAAALRSLLKGHVEPEQYVWLKQSLDNAHLSDSASRERFPLYPLQIHVDKPLIASGLTDVDQLVIPSPLLTHIETVQGCLVILPTQIRHAALLYTPQAPDGIEFRLFSDFVSSLDSEGMIDYYKDRCRIKARRTLSFFLRDMQKGNANKPPAIPRAFISEVADTCFNRPLERRLRDVEETNSGRHDMLAKLIWISVEIIATALTLPFPPASFAVGSLVSLHDSGQALAALSAGDRERATNYMLSALFNGLGAGSDLLVGLKGLGVLHQLENGQHSTPVLRSFQRQPSLPRYEDLYPVELQEQVFLLGKPNVHGHAAVFQAPHVASAPPLATGQFAARGGDGAWQPLLPLPPVAQQAPSGLRIDLAVDISLENLPRIADGHAKGVHAINGKHYIQLSDRAFEVQYDAYWRCWQIIDPANPFAFFGKQPVRLNDQGQWLLVERQRLRGGGLDTPGTYRPLPEEASASSSSLNTLSDYEMPSGMRAHLDIVINKEVFDPTGAGLEVYFETYFTEVRQTFTARRENLYQDAQAFFARFTPPPRPPLPTYSLPGSVDTLIKHIFSHNNGLVFSEAPKSVASKRLLLLNMPLLAEQRVEVLYIEHLLTDKHLRKLARYRQLGKKSRSGSHELKYYLQEANRGALNNASSEFDYYHLIKAAHLYGIEVRPFSSSISYPFLGHNVLAAADDPTAAMKMSNFFGHRLISHDIQPASARRWVALLDQKLATTHDQVPGIAEMQGAVSVHVKDIPGGRPTRIRQGAGGAHEHTPTHCDFSIAFADPTLPAKPLPPATALDNLLIRELGDPAAVAEGERWAGEYGFVLDENDTWLRVDPDDWSVDRPMTAIQQSLTDATYEMPLETRATLHNLANFEKKGLDMEYFFEDIELDTVRNTFDLLRKNLQQDAARISSAQLPPRPTLPAIAPQTSTAGLLETLYRHTEGLVIGESHASVASKKLIIDNLPLLSQQNVKTLYMEHLLSDLHQADLDRFLETGQMSKTLLHDLKTLDRGHHTDPDGIYTFERLIIGARQQGLEIRAIDCASSYHLKGIAEEQSITRQQMMNYFASRTIRRHQEVMGSHKWIALVGNSHSNTYQGVVPGVAELQGGIGLRVVDVTPGHSRGITLDPGELVSDGIADDKVYIKADYRVEMEVLRLQPVRPPSIENRLSRPGMFLVQEGEGNLPTIIHRARDTWIHHTPVLHNAEGKLYIERLRWPRIHLKPFDDIDALVAALEAMNLTRIT</sequence>
<proteinExistence type="predicted"/>